<sequence>MPYLNSISILSCGWLGESLAVNMLEKGFNVKGATTSLDKKERLAEKGIDAFQLRFEDLNDEMKKFLNSEILILNLTIKDIELYKQFLPLLEQSPIKKLILISSTGVYKNSVKPVDENSELSESVWVSIENLMKDNLNYQTTILRFSGLFGGNRKPGNFLSGKTVKNADAPVNLIHRDDCMQIINEIIKQDVWEECFNCTADTHPSKKEFYTKASDIIAVEHPIFDEEEGSLSSFKLITNEKLKRRLNYEFIHPDLMKAL</sequence>
<proteinExistence type="predicted"/>
<evidence type="ECO:0000313" key="2">
    <source>
        <dbReference type="Proteomes" id="UP000285794"/>
    </source>
</evidence>
<dbReference type="Proteomes" id="UP000285794">
    <property type="component" value="Unassembled WGS sequence"/>
</dbReference>
<accession>A0A425Y6U1</accession>
<organism evidence="1 2">
    <name type="scientific">Ancylomarina euxinus</name>
    <dbReference type="NCBI Taxonomy" id="2283627"/>
    <lineage>
        <taxon>Bacteria</taxon>
        <taxon>Pseudomonadati</taxon>
        <taxon>Bacteroidota</taxon>
        <taxon>Bacteroidia</taxon>
        <taxon>Marinilabiliales</taxon>
        <taxon>Marinifilaceae</taxon>
        <taxon>Ancylomarina</taxon>
    </lineage>
</organism>
<dbReference type="EMBL" id="QQWG01000002">
    <property type="protein sequence ID" value="RRG24060.1"/>
    <property type="molecule type" value="Genomic_DNA"/>
</dbReference>
<dbReference type="RefSeq" id="WP_125029372.1">
    <property type="nucleotide sequence ID" value="NZ_JAPXVP010000002.1"/>
</dbReference>
<dbReference type="AlphaFoldDB" id="A0A425Y6U1"/>
<gene>
    <name evidence="1" type="ORF">DWB61_02790</name>
</gene>
<dbReference type="Gene3D" id="3.40.50.720">
    <property type="entry name" value="NAD(P)-binding Rossmann-like Domain"/>
    <property type="match status" value="1"/>
</dbReference>
<reference evidence="1 2" key="1">
    <citation type="submission" date="2018-07" db="EMBL/GenBank/DDBJ databases">
        <title>Draft genome sequence of Ancylomarina sp. M1P.</title>
        <authorList>
            <person name="Yadav S."/>
            <person name="Villanueva L."/>
            <person name="Damste J.S.S."/>
        </authorList>
    </citation>
    <scope>NUCLEOTIDE SEQUENCE [LARGE SCALE GENOMIC DNA]</scope>
    <source>
        <strain evidence="1 2">M1P</strain>
    </source>
</reference>
<evidence type="ECO:0000313" key="1">
    <source>
        <dbReference type="EMBL" id="RRG24060.1"/>
    </source>
</evidence>
<name>A0A425Y6U1_9BACT</name>
<comment type="caution">
    <text evidence="1">The sequence shown here is derived from an EMBL/GenBank/DDBJ whole genome shotgun (WGS) entry which is preliminary data.</text>
</comment>
<keyword evidence="2" id="KW-1185">Reference proteome</keyword>
<dbReference type="InterPro" id="IPR036291">
    <property type="entry name" value="NAD(P)-bd_dom_sf"/>
</dbReference>
<dbReference type="SUPFAM" id="SSF51735">
    <property type="entry name" value="NAD(P)-binding Rossmann-fold domains"/>
    <property type="match status" value="1"/>
</dbReference>
<protein>
    <submittedName>
        <fullName evidence="1">SDR family NAD(P)-dependent oxidoreductase</fullName>
    </submittedName>
</protein>
<dbReference type="OrthoDB" id="751203at2"/>